<comment type="caution">
    <text evidence="2">The sequence shown here is derived from an EMBL/GenBank/DDBJ whole genome shotgun (WGS) entry which is preliminary data.</text>
</comment>
<dbReference type="EMBL" id="MU129188">
    <property type="protein sequence ID" value="KAF9504864.1"/>
    <property type="molecule type" value="Genomic_DNA"/>
</dbReference>
<keyword evidence="3" id="KW-1185">Reference proteome</keyword>
<sequence length="281" mass="31785">MNREVLDGQATANAHMFSSSKGTGKILEKHIWSNMELRKKLQLDLINVDTPSADDNNAPTLAMWDAYRDTLTSASGTHTLGQNEVRTAVSAKMTHLLRTVLESQGSGVSIGRGFPWNSLANFIYLNRPSFIIRNWPSTVPFQWVGDMNARQAQLLLQSLIVGFIYKEEGSNQSVLMPNSRIRFEPFNPAIETGRTLMRIKDSAKWRDLQVRNQVGHKKKVTKRAKEASRTRRRAQTEVNIVRRKVSDDQGSGSDNHPHMRAHVPKLKRAKVSPHKGEYTFP</sequence>
<feature type="compositionally biased region" description="Basic residues" evidence="1">
    <location>
        <begin position="258"/>
        <end position="273"/>
    </location>
</feature>
<evidence type="ECO:0000313" key="3">
    <source>
        <dbReference type="Proteomes" id="UP000886523"/>
    </source>
</evidence>
<dbReference type="Proteomes" id="UP000886523">
    <property type="component" value="Unassembled WGS sequence"/>
</dbReference>
<dbReference type="AlphaFoldDB" id="A0A9P6DN28"/>
<feature type="region of interest" description="Disordered" evidence="1">
    <location>
        <begin position="216"/>
        <end position="235"/>
    </location>
</feature>
<evidence type="ECO:0000256" key="1">
    <source>
        <dbReference type="SAM" id="MobiDB-lite"/>
    </source>
</evidence>
<organism evidence="2 3">
    <name type="scientific">Hydnum rufescens UP504</name>
    <dbReference type="NCBI Taxonomy" id="1448309"/>
    <lineage>
        <taxon>Eukaryota</taxon>
        <taxon>Fungi</taxon>
        <taxon>Dikarya</taxon>
        <taxon>Basidiomycota</taxon>
        <taxon>Agaricomycotina</taxon>
        <taxon>Agaricomycetes</taxon>
        <taxon>Cantharellales</taxon>
        <taxon>Hydnaceae</taxon>
        <taxon>Hydnum</taxon>
    </lineage>
</organism>
<protein>
    <submittedName>
        <fullName evidence="2">Uncharacterized protein</fullName>
    </submittedName>
</protein>
<name>A0A9P6DN28_9AGAM</name>
<gene>
    <name evidence="2" type="ORF">BS47DRAFT_1400960</name>
</gene>
<feature type="region of interest" description="Disordered" evidence="1">
    <location>
        <begin position="242"/>
        <end position="281"/>
    </location>
</feature>
<accession>A0A9P6DN28</accession>
<evidence type="ECO:0000313" key="2">
    <source>
        <dbReference type="EMBL" id="KAF9504864.1"/>
    </source>
</evidence>
<reference evidence="2" key="1">
    <citation type="journal article" date="2020" name="Nat. Commun.">
        <title>Large-scale genome sequencing of mycorrhizal fungi provides insights into the early evolution of symbiotic traits.</title>
        <authorList>
            <person name="Miyauchi S."/>
            <person name="Kiss E."/>
            <person name="Kuo A."/>
            <person name="Drula E."/>
            <person name="Kohler A."/>
            <person name="Sanchez-Garcia M."/>
            <person name="Morin E."/>
            <person name="Andreopoulos B."/>
            <person name="Barry K.W."/>
            <person name="Bonito G."/>
            <person name="Buee M."/>
            <person name="Carver A."/>
            <person name="Chen C."/>
            <person name="Cichocki N."/>
            <person name="Clum A."/>
            <person name="Culley D."/>
            <person name="Crous P.W."/>
            <person name="Fauchery L."/>
            <person name="Girlanda M."/>
            <person name="Hayes R.D."/>
            <person name="Keri Z."/>
            <person name="LaButti K."/>
            <person name="Lipzen A."/>
            <person name="Lombard V."/>
            <person name="Magnuson J."/>
            <person name="Maillard F."/>
            <person name="Murat C."/>
            <person name="Nolan M."/>
            <person name="Ohm R.A."/>
            <person name="Pangilinan J."/>
            <person name="Pereira M.F."/>
            <person name="Perotto S."/>
            <person name="Peter M."/>
            <person name="Pfister S."/>
            <person name="Riley R."/>
            <person name="Sitrit Y."/>
            <person name="Stielow J.B."/>
            <person name="Szollosi G."/>
            <person name="Zifcakova L."/>
            <person name="Stursova M."/>
            <person name="Spatafora J.W."/>
            <person name="Tedersoo L."/>
            <person name="Vaario L.M."/>
            <person name="Yamada A."/>
            <person name="Yan M."/>
            <person name="Wang P."/>
            <person name="Xu J."/>
            <person name="Bruns T."/>
            <person name="Baldrian P."/>
            <person name="Vilgalys R."/>
            <person name="Dunand C."/>
            <person name="Henrissat B."/>
            <person name="Grigoriev I.V."/>
            <person name="Hibbett D."/>
            <person name="Nagy L.G."/>
            <person name="Martin F.M."/>
        </authorList>
    </citation>
    <scope>NUCLEOTIDE SEQUENCE</scope>
    <source>
        <strain evidence="2">UP504</strain>
    </source>
</reference>
<proteinExistence type="predicted"/>